<dbReference type="InterPro" id="IPR000160">
    <property type="entry name" value="GGDEF_dom"/>
</dbReference>
<evidence type="ECO:0000256" key="2">
    <source>
        <dbReference type="SAM" id="Coils"/>
    </source>
</evidence>
<protein>
    <recommendedName>
        <fullName evidence="1">diguanylate cyclase</fullName>
        <ecNumber evidence="1">2.7.7.65</ecNumber>
    </recommendedName>
</protein>
<name>O66912_AQUAE</name>
<dbReference type="PANTHER" id="PTHR45138">
    <property type="entry name" value="REGULATORY COMPONENTS OF SENSORY TRANSDUCTION SYSTEM"/>
    <property type="match status" value="1"/>
</dbReference>
<keyword evidence="5" id="KW-1185">Reference proteome</keyword>
<sequence length="336" mass="40080">MEFKCRIHEKIREGEELNEVDKRNLKEVIKRMFNFFVEHNIVPVPRNYAKWFFVFCYIVENNIEATTEQIIDIYYKIFKEAKIDLRLSNEIERILTEVRHTVYEYLETVEKYDKKIEKHEKTLEDYSRQEEISILKDILKEVSELRKVNQELIAKLQEKQKETERLKKELDALKKQAFIDYLTGLKNRRSIQKALEDYFKDYKNYGYPFSVIMMDLNNFKEINDEYGHLVGDCILKGIGEILRKYLRAKDAIGRYGGDEFLIILPGVKLEDAVNIARRLKTVIQNHTFYCEDKELKVSASFGILEVNENFNSPEEILKEVDKKLYEAKKNPDHIAY</sequence>
<feature type="domain" description="GGDEF" evidence="3">
    <location>
        <begin position="207"/>
        <end position="336"/>
    </location>
</feature>
<dbReference type="GO" id="GO:0043709">
    <property type="term" value="P:cell adhesion involved in single-species biofilm formation"/>
    <property type="evidence" value="ECO:0000318"/>
    <property type="project" value="GO_Central"/>
</dbReference>
<dbReference type="InterPro" id="IPR050469">
    <property type="entry name" value="Diguanylate_Cyclase"/>
</dbReference>
<dbReference type="AlphaFoldDB" id="O66912"/>
<dbReference type="NCBIfam" id="TIGR00254">
    <property type="entry name" value="GGDEF"/>
    <property type="match status" value="1"/>
</dbReference>
<dbReference type="GO" id="GO:1902201">
    <property type="term" value="P:negative regulation of bacterial-type flagellum-dependent cell motility"/>
    <property type="evidence" value="ECO:0000318"/>
    <property type="project" value="GO_Central"/>
</dbReference>
<proteinExistence type="predicted"/>
<dbReference type="GO" id="GO:0005886">
    <property type="term" value="C:plasma membrane"/>
    <property type="evidence" value="ECO:0000318"/>
    <property type="project" value="GO_Central"/>
</dbReference>
<dbReference type="FunFam" id="3.30.70.270:FF:000001">
    <property type="entry name" value="Diguanylate cyclase domain protein"/>
    <property type="match status" value="1"/>
</dbReference>
<dbReference type="Pfam" id="PF00990">
    <property type="entry name" value="GGDEF"/>
    <property type="match status" value="1"/>
</dbReference>
<keyword evidence="2" id="KW-0175">Coiled coil</keyword>
<evidence type="ECO:0000256" key="1">
    <source>
        <dbReference type="ARBA" id="ARBA00012528"/>
    </source>
</evidence>
<dbReference type="eggNOG" id="COG2199">
    <property type="taxonomic scope" value="Bacteria"/>
</dbReference>
<dbReference type="InParanoid" id="O66912"/>
<dbReference type="RefSeq" id="WP_010880410.1">
    <property type="nucleotide sequence ID" value="NC_000918.1"/>
</dbReference>
<feature type="coiled-coil region" evidence="2">
    <location>
        <begin position="109"/>
        <end position="176"/>
    </location>
</feature>
<dbReference type="STRING" id="224324.aq_689"/>
<gene>
    <name evidence="4" type="ordered locus">aq_689</name>
</gene>
<dbReference type="PANTHER" id="PTHR45138:SF6">
    <property type="entry name" value="DIGUANYLATE CYCLASE DGCN"/>
    <property type="match status" value="1"/>
</dbReference>
<dbReference type="PROSITE" id="PS50887">
    <property type="entry name" value="GGDEF"/>
    <property type="match status" value="1"/>
</dbReference>
<dbReference type="InterPro" id="IPR029787">
    <property type="entry name" value="Nucleotide_cyclase"/>
</dbReference>
<dbReference type="Proteomes" id="UP000000798">
    <property type="component" value="Chromosome"/>
</dbReference>
<dbReference type="KEGG" id="aae:aq_689"/>
<dbReference type="InterPro" id="IPR043128">
    <property type="entry name" value="Rev_trsase/Diguanyl_cyclase"/>
</dbReference>
<dbReference type="EMBL" id="AE000657">
    <property type="protein sequence ID" value="AAC06878.1"/>
    <property type="molecule type" value="Genomic_DNA"/>
</dbReference>
<dbReference type="EC" id="2.7.7.65" evidence="1"/>
<dbReference type="SUPFAM" id="SSF55073">
    <property type="entry name" value="Nucleotide cyclase"/>
    <property type="match status" value="1"/>
</dbReference>
<reference evidence="4 5" key="1">
    <citation type="journal article" date="1998" name="Nature">
        <title>The complete genome of the hyperthermophilic bacterium Aquifex aeolicus.</title>
        <authorList>
            <person name="Deckert G."/>
            <person name="Warren P.V."/>
            <person name="Gaasterland T."/>
            <person name="Young W.G."/>
            <person name="Lenox A.L."/>
            <person name="Graham D.E."/>
            <person name="Overbeek R."/>
            <person name="Snead M.A."/>
            <person name="Keller M."/>
            <person name="Aujay M."/>
            <person name="Huber R."/>
            <person name="Feldman R.A."/>
            <person name="Short J.M."/>
            <person name="Olson G.J."/>
            <person name="Swanson R.V."/>
        </authorList>
    </citation>
    <scope>NUCLEOTIDE SEQUENCE [LARGE SCALE GENOMIC DNA]</scope>
    <source>
        <strain evidence="4 5">VF5</strain>
    </source>
</reference>
<evidence type="ECO:0000313" key="5">
    <source>
        <dbReference type="Proteomes" id="UP000000798"/>
    </source>
</evidence>
<evidence type="ECO:0000259" key="3">
    <source>
        <dbReference type="PROSITE" id="PS50887"/>
    </source>
</evidence>
<dbReference type="OrthoDB" id="9805474at2"/>
<accession>O66912</accession>
<dbReference type="EnsemblBacteria" id="AAC06878">
    <property type="protein sequence ID" value="AAC06878"/>
    <property type="gene ID" value="aq_689"/>
</dbReference>
<dbReference type="GO" id="GO:0052621">
    <property type="term" value="F:diguanylate cyclase activity"/>
    <property type="evidence" value="ECO:0000318"/>
    <property type="project" value="GO_Central"/>
</dbReference>
<dbReference type="CDD" id="cd01949">
    <property type="entry name" value="GGDEF"/>
    <property type="match status" value="1"/>
</dbReference>
<dbReference type="eggNOG" id="COG2433">
    <property type="taxonomic scope" value="Bacteria"/>
</dbReference>
<dbReference type="PIR" id="D70360">
    <property type="entry name" value="D70360"/>
</dbReference>
<dbReference type="HOGENOM" id="CLU_000445_11_5_0"/>
<dbReference type="SMART" id="SM00267">
    <property type="entry name" value="GGDEF"/>
    <property type="match status" value="1"/>
</dbReference>
<organism evidence="4 5">
    <name type="scientific">Aquifex aeolicus (strain VF5)</name>
    <dbReference type="NCBI Taxonomy" id="224324"/>
    <lineage>
        <taxon>Bacteria</taxon>
        <taxon>Pseudomonadati</taxon>
        <taxon>Aquificota</taxon>
        <taxon>Aquificia</taxon>
        <taxon>Aquificales</taxon>
        <taxon>Aquificaceae</taxon>
        <taxon>Aquifex</taxon>
    </lineage>
</organism>
<evidence type="ECO:0000313" key="4">
    <source>
        <dbReference type="EMBL" id="AAC06878.1"/>
    </source>
</evidence>
<dbReference type="Gene3D" id="3.30.70.270">
    <property type="match status" value="1"/>
</dbReference>